<dbReference type="Proteomes" id="UP001054945">
    <property type="component" value="Unassembled WGS sequence"/>
</dbReference>
<sequence>MLGSLLSRNLSQPLGCDSDFSATSGDSRKMEMISLFFSQYIRGFLTFGTFYNATPIDPNGFLLKSLTPFCRIDSKEFADIVARHRRQLLVHFQPLMTVTVDRHLKSFENLQCSYICA</sequence>
<proteinExistence type="predicted"/>
<reference evidence="1 2" key="1">
    <citation type="submission" date="2021-06" db="EMBL/GenBank/DDBJ databases">
        <title>Caerostris extrusa draft genome.</title>
        <authorList>
            <person name="Kono N."/>
            <person name="Arakawa K."/>
        </authorList>
    </citation>
    <scope>NUCLEOTIDE SEQUENCE [LARGE SCALE GENOMIC DNA]</scope>
</reference>
<evidence type="ECO:0000313" key="1">
    <source>
        <dbReference type="EMBL" id="GIX86802.1"/>
    </source>
</evidence>
<dbReference type="EMBL" id="BPLR01003619">
    <property type="protein sequence ID" value="GIX86802.1"/>
    <property type="molecule type" value="Genomic_DNA"/>
</dbReference>
<protein>
    <submittedName>
        <fullName evidence="1">Uncharacterized protein</fullName>
    </submittedName>
</protein>
<accession>A0AAV4NUL2</accession>
<comment type="caution">
    <text evidence="1">The sequence shown here is derived from an EMBL/GenBank/DDBJ whole genome shotgun (WGS) entry which is preliminary data.</text>
</comment>
<dbReference type="AlphaFoldDB" id="A0AAV4NUL2"/>
<gene>
    <name evidence="1" type="ORF">CEXT_533641</name>
</gene>
<keyword evidence="2" id="KW-1185">Reference proteome</keyword>
<name>A0AAV4NUL2_CAEEX</name>
<organism evidence="1 2">
    <name type="scientific">Caerostris extrusa</name>
    <name type="common">Bark spider</name>
    <name type="synonym">Caerostris bankana</name>
    <dbReference type="NCBI Taxonomy" id="172846"/>
    <lineage>
        <taxon>Eukaryota</taxon>
        <taxon>Metazoa</taxon>
        <taxon>Ecdysozoa</taxon>
        <taxon>Arthropoda</taxon>
        <taxon>Chelicerata</taxon>
        <taxon>Arachnida</taxon>
        <taxon>Araneae</taxon>
        <taxon>Araneomorphae</taxon>
        <taxon>Entelegynae</taxon>
        <taxon>Araneoidea</taxon>
        <taxon>Araneidae</taxon>
        <taxon>Caerostris</taxon>
    </lineage>
</organism>
<evidence type="ECO:0000313" key="2">
    <source>
        <dbReference type="Proteomes" id="UP001054945"/>
    </source>
</evidence>